<dbReference type="GO" id="GO:0005096">
    <property type="term" value="F:GTPase activator activity"/>
    <property type="evidence" value="ECO:0007669"/>
    <property type="project" value="UniProtKB-KW"/>
</dbReference>
<dbReference type="CDD" id="cd14686">
    <property type="entry name" value="bZIP"/>
    <property type="match status" value="1"/>
</dbReference>
<dbReference type="FunFam" id="1.10.555.10:FF:000015">
    <property type="entry name" value="rho GTPase-activating protein 25 isoform X1"/>
    <property type="match status" value="1"/>
</dbReference>
<dbReference type="Ensembl" id="ENSLLET00000010308.1">
    <property type="protein sequence ID" value="ENSLLEP00000009924.1"/>
    <property type="gene ID" value="ENSLLEG00000006326.1"/>
</dbReference>
<reference evidence="7" key="1">
    <citation type="submission" date="2025-08" db="UniProtKB">
        <authorList>
            <consortium name="Ensembl"/>
        </authorList>
    </citation>
    <scope>IDENTIFICATION</scope>
</reference>
<dbReference type="GO" id="GO:0007165">
    <property type="term" value="P:signal transduction"/>
    <property type="evidence" value="ECO:0007669"/>
    <property type="project" value="InterPro"/>
</dbReference>
<evidence type="ECO:0000313" key="7">
    <source>
        <dbReference type="Ensembl" id="ENSLLEP00000009924.1"/>
    </source>
</evidence>
<dbReference type="InterPro" id="IPR051025">
    <property type="entry name" value="RhoGAP"/>
</dbReference>
<dbReference type="SMART" id="SM00324">
    <property type="entry name" value="RhoGAP"/>
    <property type="match status" value="1"/>
</dbReference>
<dbReference type="AlphaFoldDB" id="A0A8C5M7P7"/>
<dbReference type="GO" id="GO:0007015">
    <property type="term" value="P:actin filament organization"/>
    <property type="evidence" value="ECO:0007669"/>
    <property type="project" value="TreeGrafter"/>
</dbReference>
<evidence type="ECO:0000256" key="2">
    <source>
        <dbReference type="ARBA" id="ARBA00022553"/>
    </source>
</evidence>
<dbReference type="PROSITE" id="PS50003">
    <property type="entry name" value="PH_DOMAIN"/>
    <property type="match status" value="1"/>
</dbReference>
<protein>
    <submittedName>
        <fullName evidence="7">Rho GTPase activating protein 25</fullName>
    </submittedName>
</protein>
<dbReference type="InterPro" id="IPR008936">
    <property type="entry name" value="Rho_GTPase_activation_prot"/>
</dbReference>
<feature type="domain" description="PH" evidence="5">
    <location>
        <begin position="61"/>
        <end position="165"/>
    </location>
</feature>
<evidence type="ECO:0000256" key="3">
    <source>
        <dbReference type="ARBA" id="ARBA00023054"/>
    </source>
</evidence>
<dbReference type="GO" id="GO:0051058">
    <property type="term" value="P:negative regulation of small GTPase mediated signal transduction"/>
    <property type="evidence" value="ECO:0007669"/>
    <property type="project" value="TreeGrafter"/>
</dbReference>
<dbReference type="SUPFAM" id="SSF50729">
    <property type="entry name" value="PH domain-like"/>
    <property type="match status" value="1"/>
</dbReference>
<keyword evidence="3 4" id="KW-0175">Coiled coil</keyword>
<evidence type="ECO:0000259" key="5">
    <source>
        <dbReference type="PROSITE" id="PS50003"/>
    </source>
</evidence>
<dbReference type="Gene3D" id="2.30.29.30">
    <property type="entry name" value="Pleckstrin-homology domain (PH domain)/Phosphotyrosine-binding domain (PTB)"/>
    <property type="match status" value="1"/>
</dbReference>
<dbReference type="SUPFAM" id="SSF48350">
    <property type="entry name" value="GTPase activation domain, GAP"/>
    <property type="match status" value="1"/>
</dbReference>
<keyword evidence="2" id="KW-0597">Phosphoprotein</keyword>
<dbReference type="InterPro" id="IPR001849">
    <property type="entry name" value="PH_domain"/>
</dbReference>
<dbReference type="Pfam" id="PF00620">
    <property type="entry name" value="RhoGAP"/>
    <property type="match status" value="1"/>
</dbReference>
<dbReference type="Proteomes" id="UP000694569">
    <property type="component" value="Unplaced"/>
</dbReference>
<dbReference type="Gene3D" id="1.10.555.10">
    <property type="entry name" value="Rho GTPase activation protein"/>
    <property type="match status" value="1"/>
</dbReference>
<keyword evidence="8" id="KW-1185">Reference proteome</keyword>
<keyword evidence="1" id="KW-0343">GTPase activation</keyword>
<feature type="domain" description="Rho-GAP" evidence="6">
    <location>
        <begin position="174"/>
        <end position="368"/>
    </location>
</feature>
<dbReference type="GeneTree" id="ENSGT00950000183015"/>
<dbReference type="GO" id="GO:0006911">
    <property type="term" value="P:phagocytosis, engulfment"/>
    <property type="evidence" value="ECO:0007669"/>
    <property type="project" value="TreeGrafter"/>
</dbReference>
<evidence type="ECO:0000256" key="4">
    <source>
        <dbReference type="SAM" id="Coils"/>
    </source>
</evidence>
<reference evidence="7" key="2">
    <citation type="submission" date="2025-09" db="UniProtKB">
        <authorList>
            <consortium name="Ensembl"/>
        </authorList>
    </citation>
    <scope>IDENTIFICATION</scope>
</reference>
<dbReference type="GO" id="GO:0001891">
    <property type="term" value="C:phagocytic cup"/>
    <property type="evidence" value="ECO:0007669"/>
    <property type="project" value="TreeGrafter"/>
</dbReference>
<evidence type="ECO:0000259" key="6">
    <source>
        <dbReference type="PROSITE" id="PS50238"/>
    </source>
</evidence>
<proteinExistence type="predicted"/>
<dbReference type="Pfam" id="PF00169">
    <property type="entry name" value="PH"/>
    <property type="match status" value="1"/>
</dbReference>
<dbReference type="PROSITE" id="PS50238">
    <property type="entry name" value="RHOGAP"/>
    <property type="match status" value="1"/>
</dbReference>
<organism evidence="7 8">
    <name type="scientific">Leptobrachium leishanense</name>
    <name type="common">Leishan spiny toad</name>
    <dbReference type="NCBI Taxonomy" id="445787"/>
    <lineage>
        <taxon>Eukaryota</taxon>
        <taxon>Metazoa</taxon>
        <taxon>Chordata</taxon>
        <taxon>Craniata</taxon>
        <taxon>Vertebrata</taxon>
        <taxon>Euteleostomi</taxon>
        <taxon>Amphibia</taxon>
        <taxon>Batrachia</taxon>
        <taxon>Anura</taxon>
        <taxon>Pelobatoidea</taxon>
        <taxon>Megophryidae</taxon>
        <taxon>Leptobrachium</taxon>
    </lineage>
</organism>
<dbReference type="PANTHER" id="PTHR15228">
    <property type="entry name" value="SPERMATHECAL PHYSIOLOGY VARIANT"/>
    <property type="match status" value="1"/>
</dbReference>
<feature type="coiled-coil region" evidence="4">
    <location>
        <begin position="574"/>
        <end position="643"/>
    </location>
</feature>
<accession>A0A8C5M7P7</accession>
<sequence length="651" mass="74048">MQETLQRYILERHRFRKMSLRLPKDFSLKSDLGKIARSVSMMSGEQMAASNRTQSPILSEKPIKCGFLKKQKTFVKTWQQKYFSLIEQKLYYFKDNIDNKYQGCIVLPGCQVKEVYSSDDGKFIFEVTPGISTDQNRSASETHVLMASTQAEMEEWVKAIRKAAGVVSGAVFGRSLADTITYEKKYGRHSVPILMEKCVDFIRENGLNEEGIFRLPGQDNLVKQLREDFDAGERPSFSSDTDVHTVASLFKLYLRELPEPVVPWCQYDAFLGCEEKICINEDKGHEELIRQIRLLPKENYNLLCFLCRFFFEVQKNSIENKMNAENLAMVMGVNLLKSKSEEPAAMMQSTSIIQKLMTLMIIHHEKFFPKANDLQNEPVPQKNLQSFVEWEATEESVLPGVVQAKNVCDSNASSTSENGLATLEEGSLLKDDPESWKSIARKRTQTMPNAKPFVAGKQLNNIADELFSDDFWMTSTPSNGYRDSSFSSPGHKRTLSEDLKCNRKSTYDNVPCSQGDSGKSPVSSPTNLCASNYGVAQHQQQSGTYLKNCLNTSGLENKTCKNSATLPNLEDLKVTDKKDEMNQREECIQSLQKENKELKEQLEIEKKERMDLEIAFQNAKRARDDAENRNKLLQQKIEEYARAMSASGCRP</sequence>
<dbReference type="SMART" id="SM00233">
    <property type="entry name" value="PH"/>
    <property type="match status" value="1"/>
</dbReference>
<evidence type="ECO:0000256" key="1">
    <source>
        <dbReference type="ARBA" id="ARBA00022468"/>
    </source>
</evidence>
<evidence type="ECO:0000313" key="8">
    <source>
        <dbReference type="Proteomes" id="UP000694569"/>
    </source>
</evidence>
<dbReference type="OrthoDB" id="185175at2759"/>
<name>A0A8C5M7P7_9ANUR</name>
<dbReference type="PANTHER" id="PTHR15228:SF20">
    <property type="entry name" value="RHO GTPASE-ACTIVATING PROTEIN 25"/>
    <property type="match status" value="1"/>
</dbReference>
<gene>
    <name evidence="7" type="primary">ARHGAP25</name>
</gene>
<dbReference type="InterPro" id="IPR011993">
    <property type="entry name" value="PH-like_dom_sf"/>
</dbReference>
<dbReference type="InterPro" id="IPR000198">
    <property type="entry name" value="RhoGAP_dom"/>
</dbReference>